<evidence type="ECO:0000256" key="1">
    <source>
        <dbReference type="SAM" id="SignalP"/>
    </source>
</evidence>
<evidence type="ECO:0000313" key="2">
    <source>
        <dbReference type="EMBL" id="MBD8082340.1"/>
    </source>
</evidence>
<dbReference type="InterPro" id="IPR032774">
    <property type="entry name" value="WG_beta_rep"/>
</dbReference>
<keyword evidence="1" id="KW-0732">Signal</keyword>
<comment type="caution">
    <text evidence="2">The sequence shown here is derived from an EMBL/GenBank/DDBJ whole genome shotgun (WGS) entry which is preliminary data.</text>
</comment>
<sequence length="537" mass="59905">MKRKFIFSTLLLVLQILKAQDLIPYTSEGKFGFKDQSGKLLTPAIYHSYSKNEGNLYKVKTGDKYGIIDSKGKTKVKPIYKFINNFKDGIAPAQREDGVYGIIDVNGTEKIFNYRYLSSFTDGGAVASLKGQEKFGVVDVNGKTLIDFKYDNIIYRGNSVGMTHKDYGKVAYIGLGSEEITPYIYDGGNKIFAEGLMAVSLDGKHGYIDKAGKIVIPIMYERASSFHNGVALIMLDKKMKMIDRTGKIIRDLPYEEMGRHIMDGKIPVWLNDKMGIIEMTTGKVVIEPLYDDITIDRSTKYWAKKDNKYGIIDKNGKTVLPHEFSEVNSTYGGNENSIVVKDGKYGMYDADKNEILAPVYDSISKNGGNGFVMTKMGSKYGFIDLLGKELAHPQFDSAKSFSDGVAVVFSENKFHILYPSGTKKTVSYKGSSDIQMVENFNSGLAIVIYMNKYGLMSKNGDFIVSPLYQFIGEPQFDVRLTAIADQFGLLDLSGNTILEPKYDKIDVVSDYTIIKATLGDVISYFDKKGNRVSEPDL</sequence>
<proteinExistence type="predicted"/>
<evidence type="ECO:0000313" key="3">
    <source>
        <dbReference type="Proteomes" id="UP000637299"/>
    </source>
</evidence>
<dbReference type="Pfam" id="PF14903">
    <property type="entry name" value="WG_beta_rep"/>
    <property type="match status" value="6"/>
</dbReference>
<reference evidence="2 3" key="1">
    <citation type="submission" date="2020-09" db="EMBL/GenBank/DDBJ databases">
        <title>Genome seq and assembly of Chryseobacterium sp.</title>
        <authorList>
            <person name="Chhetri G."/>
        </authorList>
    </citation>
    <scope>NUCLEOTIDE SEQUENCE [LARGE SCALE GENOMIC DNA]</scope>
    <source>
        <strain evidence="2 3">GCR10</strain>
    </source>
</reference>
<organism evidence="2 3">
    <name type="scientific">Chryseobacterium caseinilyticum</name>
    <dbReference type="NCBI Taxonomy" id="2771428"/>
    <lineage>
        <taxon>Bacteria</taxon>
        <taxon>Pseudomonadati</taxon>
        <taxon>Bacteroidota</taxon>
        <taxon>Flavobacteriia</taxon>
        <taxon>Flavobacteriales</taxon>
        <taxon>Weeksellaceae</taxon>
        <taxon>Chryseobacterium group</taxon>
        <taxon>Chryseobacterium</taxon>
    </lineage>
</organism>
<dbReference type="PANTHER" id="PTHR37841:SF1">
    <property type="entry name" value="DUF3298 DOMAIN-CONTAINING PROTEIN"/>
    <property type="match status" value="1"/>
</dbReference>
<protein>
    <submittedName>
        <fullName evidence="2">WG repeat-containing protein</fullName>
    </submittedName>
</protein>
<dbReference type="Proteomes" id="UP000637299">
    <property type="component" value="Unassembled WGS sequence"/>
</dbReference>
<gene>
    <name evidence="2" type="ORF">IC610_07870</name>
</gene>
<dbReference type="EMBL" id="JACYFS010000001">
    <property type="protein sequence ID" value="MBD8082340.1"/>
    <property type="molecule type" value="Genomic_DNA"/>
</dbReference>
<feature type="chain" id="PRO_5046383813" evidence="1">
    <location>
        <begin position="20"/>
        <end position="537"/>
    </location>
</feature>
<keyword evidence="3" id="KW-1185">Reference proteome</keyword>
<dbReference type="PANTHER" id="PTHR37841">
    <property type="entry name" value="GLR2918 PROTEIN"/>
    <property type="match status" value="1"/>
</dbReference>
<accession>A0ABR8ZAK5</accession>
<name>A0ABR8ZAK5_9FLAO</name>
<feature type="signal peptide" evidence="1">
    <location>
        <begin position="1"/>
        <end position="19"/>
    </location>
</feature>
<dbReference type="RefSeq" id="WP_191736101.1">
    <property type="nucleotide sequence ID" value="NZ_JACYFS010000001.1"/>
</dbReference>